<comment type="subunit">
    <text evidence="4">Homotrimer.</text>
</comment>
<evidence type="ECO:0000256" key="2">
    <source>
        <dbReference type="ARBA" id="ARBA00001968"/>
    </source>
</evidence>
<dbReference type="AlphaFoldDB" id="A0A0K2SM67"/>
<dbReference type="EC" id="4.1.1.112" evidence="6"/>
<dbReference type="GO" id="GO:0047443">
    <property type="term" value="F:4-hydroxy-4-methyl-2-oxoglutarate aldolase activity"/>
    <property type="evidence" value="ECO:0007669"/>
    <property type="project" value="UniProtKB-EC"/>
</dbReference>
<evidence type="ECO:0000256" key="12">
    <source>
        <dbReference type="PIRSR" id="PIRSR605493-1"/>
    </source>
</evidence>
<evidence type="ECO:0000256" key="4">
    <source>
        <dbReference type="ARBA" id="ARBA00011233"/>
    </source>
</evidence>
<dbReference type="PANTHER" id="PTHR33254:SF16">
    <property type="entry name" value="BLR3842 PROTEIN"/>
    <property type="match status" value="1"/>
</dbReference>
<dbReference type="CDD" id="cd16841">
    <property type="entry name" value="RraA_family"/>
    <property type="match status" value="1"/>
</dbReference>
<dbReference type="GO" id="GO:0032259">
    <property type="term" value="P:methylation"/>
    <property type="evidence" value="ECO:0007669"/>
    <property type="project" value="UniProtKB-KW"/>
</dbReference>
<dbReference type="GO" id="GO:0008168">
    <property type="term" value="F:methyltransferase activity"/>
    <property type="evidence" value="ECO:0007669"/>
    <property type="project" value="UniProtKB-KW"/>
</dbReference>
<keyword evidence="12" id="KW-0479">Metal-binding</keyword>
<dbReference type="RefSeq" id="WP_068138179.1">
    <property type="nucleotide sequence ID" value="NZ_AP014924.1"/>
</dbReference>
<accession>A0A0K2SM67</accession>
<evidence type="ECO:0000313" key="14">
    <source>
        <dbReference type="Proteomes" id="UP000065807"/>
    </source>
</evidence>
<reference evidence="14" key="1">
    <citation type="submission" date="2015-07" db="EMBL/GenBank/DDBJ databases">
        <title>Complete genome sequence and phylogenetic analysis of Limnochorda pilosa.</title>
        <authorList>
            <person name="Watanabe M."/>
            <person name="Kojima H."/>
            <person name="Fukui M."/>
        </authorList>
    </citation>
    <scope>NUCLEOTIDE SEQUENCE [LARGE SCALE GENOMIC DNA]</scope>
    <source>
        <strain evidence="14">HC45</strain>
    </source>
</reference>
<name>A0A0K2SM67_LIMPI</name>
<dbReference type="GO" id="GO:0046872">
    <property type="term" value="F:metal ion binding"/>
    <property type="evidence" value="ECO:0007669"/>
    <property type="project" value="UniProtKB-KW"/>
</dbReference>
<comment type="function">
    <text evidence="8">Catalyzes the aldol cleavage of 4-hydroxy-4-methyl-2-oxoglutarate (HMG) into 2 molecules of pyruvate. Also contains a secondary oxaloacetate (OAA) decarboxylase activity due to the common pyruvate enolate transition state formed following C-C bond cleavage in the retro-aldol and decarboxylation reactions.</text>
</comment>
<evidence type="ECO:0000256" key="11">
    <source>
        <dbReference type="ARBA" id="ARBA00047973"/>
    </source>
</evidence>
<keyword evidence="13" id="KW-0808">Transferase</keyword>
<gene>
    <name evidence="13" type="ORF">LIP_2360</name>
</gene>
<comment type="cofactor">
    <cofactor evidence="2">
        <name>a divalent metal cation</name>
        <dbReference type="ChEBI" id="CHEBI:60240"/>
    </cofactor>
</comment>
<dbReference type="SUPFAM" id="SSF89562">
    <property type="entry name" value="RraA-like"/>
    <property type="match status" value="1"/>
</dbReference>
<dbReference type="PATRIC" id="fig|1555112.3.peg.2406"/>
<proteinExistence type="inferred from homology"/>
<dbReference type="EMBL" id="AP014924">
    <property type="protein sequence ID" value="BAS28201.1"/>
    <property type="molecule type" value="Genomic_DNA"/>
</dbReference>
<protein>
    <recommendedName>
        <fullName evidence="7">Putative 4-hydroxy-4-methyl-2-oxoglutarate aldolase</fullName>
        <ecNumber evidence="6">4.1.1.112</ecNumber>
        <ecNumber evidence="5">4.1.3.17</ecNumber>
    </recommendedName>
    <alternativeName>
        <fullName evidence="10">Oxaloacetate decarboxylase</fullName>
    </alternativeName>
    <alternativeName>
        <fullName evidence="9">RraA-like protein</fullName>
    </alternativeName>
</protein>
<comment type="catalytic activity">
    <reaction evidence="11">
        <text>oxaloacetate + H(+) = pyruvate + CO2</text>
        <dbReference type="Rhea" id="RHEA:15641"/>
        <dbReference type="ChEBI" id="CHEBI:15361"/>
        <dbReference type="ChEBI" id="CHEBI:15378"/>
        <dbReference type="ChEBI" id="CHEBI:16452"/>
        <dbReference type="ChEBI" id="CHEBI:16526"/>
        <dbReference type="EC" id="4.1.1.112"/>
    </reaction>
</comment>
<dbReference type="Gene3D" id="3.50.30.40">
    <property type="entry name" value="Ribonuclease E inhibitor RraA/RraA-like"/>
    <property type="match status" value="1"/>
</dbReference>
<dbReference type="EC" id="4.1.3.17" evidence="5"/>
<dbReference type="STRING" id="1555112.LIP_2360"/>
<dbReference type="OrthoDB" id="9784786at2"/>
<feature type="binding site" evidence="12">
    <location>
        <begin position="87"/>
        <end position="90"/>
    </location>
    <ligand>
        <name>substrate</name>
    </ligand>
</feature>
<evidence type="ECO:0000256" key="3">
    <source>
        <dbReference type="ARBA" id="ARBA00008621"/>
    </source>
</evidence>
<reference evidence="14" key="2">
    <citation type="journal article" date="2016" name="Int. J. Syst. Evol. Microbiol.">
        <title>Complete genome sequence and cell structure of Limnochorda pilosa, a Gram-negative spore-former within the phylum Firmicutes.</title>
        <authorList>
            <person name="Watanabe M."/>
            <person name="Kojima H."/>
            <person name="Fukui M."/>
        </authorList>
    </citation>
    <scope>NUCLEOTIDE SEQUENCE [LARGE SCALE GENOMIC DNA]</scope>
    <source>
        <strain evidence="14">HC45</strain>
    </source>
</reference>
<evidence type="ECO:0000256" key="7">
    <source>
        <dbReference type="ARBA" id="ARBA00016549"/>
    </source>
</evidence>
<keyword evidence="12" id="KW-0460">Magnesium</keyword>
<dbReference type="Pfam" id="PF03737">
    <property type="entry name" value="RraA-like"/>
    <property type="match status" value="1"/>
</dbReference>
<evidence type="ECO:0000256" key="6">
    <source>
        <dbReference type="ARBA" id="ARBA00012947"/>
    </source>
</evidence>
<sequence>MSRLTKEHFDRFATYGVATVYEAAGRLGLIDIPLTPLTPGTSVAGPALPVLCGQGDNLMVHAAMERINPGDVLVFTMPEPEPVALVGELLATQANVRGAAAILVDGSVRDVNELRKMGLPIWTRFVRVRGATKKKVGTIGEPVTVGGARIEVGDIVVLDDDGAVVVERSRALEVLEASRARLERENRLRDEFQSGKLSYDLHGLREVVERSMAR</sequence>
<comment type="catalytic activity">
    <reaction evidence="1">
        <text>4-hydroxy-4-methyl-2-oxoglutarate = 2 pyruvate</text>
        <dbReference type="Rhea" id="RHEA:22748"/>
        <dbReference type="ChEBI" id="CHEBI:15361"/>
        <dbReference type="ChEBI" id="CHEBI:58276"/>
        <dbReference type="EC" id="4.1.3.17"/>
    </reaction>
</comment>
<dbReference type="PANTHER" id="PTHR33254">
    <property type="entry name" value="4-HYDROXY-4-METHYL-2-OXOGLUTARATE ALDOLASE 3-RELATED"/>
    <property type="match status" value="1"/>
</dbReference>
<dbReference type="GO" id="GO:0008948">
    <property type="term" value="F:oxaloacetate decarboxylase activity"/>
    <property type="evidence" value="ECO:0007669"/>
    <property type="project" value="UniProtKB-EC"/>
</dbReference>
<keyword evidence="14" id="KW-1185">Reference proteome</keyword>
<comment type="cofactor">
    <cofactor evidence="12">
        <name>Mg(2+)</name>
        <dbReference type="ChEBI" id="CHEBI:18420"/>
    </cofactor>
</comment>
<evidence type="ECO:0000256" key="10">
    <source>
        <dbReference type="ARBA" id="ARBA00032305"/>
    </source>
</evidence>
<dbReference type="InterPro" id="IPR005493">
    <property type="entry name" value="RraA/RraA-like"/>
</dbReference>
<evidence type="ECO:0000256" key="9">
    <source>
        <dbReference type="ARBA" id="ARBA00030169"/>
    </source>
</evidence>
<evidence type="ECO:0000313" key="13">
    <source>
        <dbReference type="EMBL" id="BAS28201.1"/>
    </source>
</evidence>
<dbReference type="NCBIfam" id="NF006731">
    <property type="entry name" value="PRK09262.1"/>
    <property type="match status" value="1"/>
</dbReference>
<comment type="similarity">
    <text evidence="3">Belongs to the class II aldolase/RraA-like family.</text>
</comment>
<evidence type="ECO:0000256" key="1">
    <source>
        <dbReference type="ARBA" id="ARBA00001342"/>
    </source>
</evidence>
<evidence type="ECO:0000256" key="8">
    <source>
        <dbReference type="ARBA" id="ARBA00025046"/>
    </source>
</evidence>
<organism evidence="13 14">
    <name type="scientific">Limnochorda pilosa</name>
    <dbReference type="NCBI Taxonomy" id="1555112"/>
    <lineage>
        <taxon>Bacteria</taxon>
        <taxon>Bacillati</taxon>
        <taxon>Bacillota</taxon>
        <taxon>Limnochordia</taxon>
        <taxon>Limnochordales</taxon>
        <taxon>Limnochordaceae</taxon>
        <taxon>Limnochorda</taxon>
    </lineage>
</organism>
<feature type="binding site" evidence="12">
    <location>
        <position position="110"/>
    </location>
    <ligand>
        <name>Mg(2+)</name>
        <dbReference type="ChEBI" id="CHEBI:18420"/>
    </ligand>
</feature>
<evidence type="ECO:0000256" key="5">
    <source>
        <dbReference type="ARBA" id="ARBA00012213"/>
    </source>
</evidence>
<dbReference type="Proteomes" id="UP000065807">
    <property type="component" value="Chromosome"/>
</dbReference>
<dbReference type="KEGG" id="lpil:LIP_2360"/>
<keyword evidence="13" id="KW-0489">Methyltransferase</keyword>
<feature type="binding site" evidence="12">
    <location>
        <position position="109"/>
    </location>
    <ligand>
        <name>substrate</name>
    </ligand>
</feature>
<dbReference type="InterPro" id="IPR036704">
    <property type="entry name" value="RraA/RraA-like_sf"/>
</dbReference>